<dbReference type="EMBL" id="MZ501061">
    <property type="protein sequence ID" value="QXV77812.1"/>
    <property type="molecule type" value="Genomic_DNA"/>
</dbReference>
<evidence type="ECO:0008006" key="3">
    <source>
        <dbReference type="Google" id="ProtNLM"/>
    </source>
</evidence>
<evidence type="ECO:0000313" key="1">
    <source>
        <dbReference type="EMBL" id="QXV77812.1"/>
    </source>
</evidence>
<gene>
    <name evidence="1" type="ORF">bas59_0118</name>
</gene>
<evidence type="ECO:0000313" key="2">
    <source>
        <dbReference type="Proteomes" id="UP000828225"/>
    </source>
</evidence>
<keyword evidence="2" id="KW-1185">Reference proteome</keyword>
<accession>A0ABX8SQN2</accession>
<name>A0ABX8SQN2_9CAUD</name>
<proteinExistence type="predicted"/>
<dbReference type="Proteomes" id="UP000828225">
    <property type="component" value="Segment"/>
</dbReference>
<organism evidence="1 2">
    <name type="scientific">Escherichia phage EduardKellenberger</name>
    <dbReference type="NCBI Taxonomy" id="2852031"/>
    <lineage>
        <taxon>Viruses</taxon>
        <taxon>Duplodnaviria</taxon>
        <taxon>Heunggongvirae</taxon>
        <taxon>Uroviricota</taxon>
        <taxon>Caudoviricetes</taxon>
        <taxon>Vequintavirinae</taxon>
        <taxon>Vequintavirus</taxon>
        <taxon>Vequintavirus eduardkellenberger</taxon>
    </lineage>
</organism>
<protein>
    <recommendedName>
        <fullName evidence="3">Phage protein</fullName>
    </recommendedName>
</protein>
<sequence>MIEQIKSTKPNVNGNVSHFIGDNERGTPYAAVTVQPNGDYWFTVYGSYSFGRPVHDRILKVANPTGKNITAEKFFENS</sequence>
<reference evidence="2" key="1">
    <citation type="journal article" date="2021" name="PLoS Biol.">
        <title>Systematic exploration of Escherichia coli phage-host interactions with the BASEL phage collection.</title>
        <authorList>
            <person name="Maffei E."/>
            <person name="Shaidullina A."/>
            <person name="Burkolter M."/>
            <person name="Heyer Y."/>
            <person name="Estermann F."/>
            <person name="Druelle V."/>
            <person name="Sauer P."/>
            <person name="Willi L."/>
            <person name="Michaelis S."/>
            <person name="Hilbi H."/>
            <person name="Thaler D.S."/>
            <person name="Harms A."/>
        </authorList>
    </citation>
    <scope>NUCLEOTIDE SEQUENCE [LARGE SCALE GENOMIC DNA]</scope>
    <source>
        <strain evidence="2">Bas59</strain>
    </source>
</reference>